<keyword evidence="1" id="KW-0175">Coiled coil</keyword>
<proteinExistence type="predicted"/>
<evidence type="ECO:0000313" key="3">
    <source>
        <dbReference type="Proteomes" id="UP000644548"/>
    </source>
</evidence>
<dbReference type="Gene3D" id="3.30.450.20">
    <property type="entry name" value="PAS domain"/>
    <property type="match status" value="1"/>
</dbReference>
<gene>
    <name evidence="2" type="ORF">GCM10008960_30280</name>
</gene>
<dbReference type="RefSeq" id="WP_189074007.1">
    <property type="nucleotide sequence ID" value="NZ_BMQN01000009.1"/>
</dbReference>
<dbReference type="InterPro" id="IPR035965">
    <property type="entry name" value="PAS-like_dom_sf"/>
</dbReference>
<sequence length="371" mass="39916">MRALLAPTRRWPLGLTLLSIVLIVTLSAFAFTFTRLNSVASLSSVSITGWAYAEFVRQAAEVRVTLSDPQRTTPQDLDLSLAVLQSKATVVSGEPLLDRIDPERRAALLRAVDDAQQLTIQDLRAAGTGERLDRIIAGAQEGYAGAVDLLGRERSGIARSLHIAEVTLGALAALLALTITTVILQIQWRAQRDVRLESERRSESERARAALERTASELRAAEHALQRERDFAVQVMEAVGEGLYVTGPTGQFEYVNPALARMVGRPAALLVQRPSAQVLPDVPDPPPGRGPLTTEYALRRPDGGVTPTLLTTVPRQGGGVTAVLTDLSAPKQTEARLRALYEVTARSAADTVLQDLLSVASHAFNAPGAFV</sequence>
<reference evidence="3" key="1">
    <citation type="journal article" date="2019" name="Int. J. Syst. Evol. Microbiol.">
        <title>The Global Catalogue of Microorganisms (GCM) 10K type strain sequencing project: providing services to taxonomists for standard genome sequencing and annotation.</title>
        <authorList>
            <consortium name="The Broad Institute Genomics Platform"/>
            <consortium name="The Broad Institute Genome Sequencing Center for Infectious Disease"/>
            <person name="Wu L."/>
            <person name="Ma J."/>
        </authorList>
    </citation>
    <scope>NUCLEOTIDE SEQUENCE [LARGE SCALE GENOMIC DNA]</scope>
    <source>
        <strain evidence="3">JCM 31405</strain>
    </source>
</reference>
<evidence type="ECO:0000313" key="2">
    <source>
        <dbReference type="EMBL" id="GGS01504.1"/>
    </source>
</evidence>
<name>A0ABQ2S721_9DEIO</name>
<comment type="caution">
    <text evidence="2">The sequence shown here is derived from an EMBL/GenBank/DDBJ whole genome shotgun (WGS) entry which is preliminary data.</text>
</comment>
<protein>
    <recommendedName>
        <fullName evidence="4">PAS domain-containing protein</fullName>
    </recommendedName>
</protein>
<organism evidence="2 3">
    <name type="scientific">Deinococcus sedimenti</name>
    <dbReference type="NCBI Taxonomy" id="1867090"/>
    <lineage>
        <taxon>Bacteria</taxon>
        <taxon>Thermotogati</taxon>
        <taxon>Deinococcota</taxon>
        <taxon>Deinococci</taxon>
        <taxon>Deinococcales</taxon>
        <taxon>Deinococcaceae</taxon>
        <taxon>Deinococcus</taxon>
    </lineage>
</organism>
<dbReference type="EMBL" id="BMQN01000009">
    <property type="protein sequence ID" value="GGS01504.1"/>
    <property type="molecule type" value="Genomic_DNA"/>
</dbReference>
<keyword evidence="3" id="KW-1185">Reference proteome</keyword>
<dbReference type="Proteomes" id="UP000644548">
    <property type="component" value="Unassembled WGS sequence"/>
</dbReference>
<feature type="coiled-coil region" evidence="1">
    <location>
        <begin position="201"/>
        <end position="228"/>
    </location>
</feature>
<evidence type="ECO:0000256" key="1">
    <source>
        <dbReference type="SAM" id="Coils"/>
    </source>
</evidence>
<evidence type="ECO:0008006" key="4">
    <source>
        <dbReference type="Google" id="ProtNLM"/>
    </source>
</evidence>
<accession>A0ABQ2S721</accession>
<dbReference type="SUPFAM" id="SSF55785">
    <property type="entry name" value="PYP-like sensor domain (PAS domain)"/>
    <property type="match status" value="1"/>
</dbReference>